<dbReference type="PANTHER" id="PTHR14819">
    <property type="entry name" value="GTP-BINDING"/>
    <property type="match status" value="1"/>
</dbReference>
<reference evidence="2" key="1">
    <citation type="submission" date="2021-03" db="EMBL/GenBank/DDBJ databases">
        <authorList>
            <person name="Bekaert M."/>
        </authorList>
    </citation>
    <scope>NUCLEOTIDE SEQUENCE</scope>
</reference>
<dbReference type="EMBL" id="CAJPWZ010000648">
    <property type="protein sequence ID" value="CAG2197461.1"/>
    <property type="molecule type" value="Genomic_DNA"/>
</dbReference>
<dbReference type="OrthoDB" id="1597724at2759"/>
<keyword evidence="3" id="KW-1185">Reference proteome</keyword>
<dbReference type="PANTHER" id="PTHR14819:SF25">
    <property type="entry name" value="CHROMOSOME UNDETERMINED SCAFFOLD_52, WHOLE GENOME SHOTGUN SEQUENCE"/>
    <property type="match status" value="1"/>
</dbReference>
<evidence type="ECO:0000259" key="1">
    <source>
        <dbReference type="PROSITE" id="PS51717"/>
    </source>
</evidence>
<feature type="domain" description="VLIG-type G" evidence="1">
    <location>
        <begin position="1"/>
        <end position="203"/>
    </location>
</feature>
<name>A0A8S3QRB1_MYTED</name>
<protein>
    <recommendedName>
        <fullName evidence="1">VLIG-type G domain-containing protein</fullName>
    </recommendedName>
</protein>
<dbReference type="InterPro" id="IPR030383">
    <property type="entry name" value="G_VLIG_dom"/>
</dbReference>
<gene>
    <name evidence="2" type="ORF">MEDL_12268</name>
</gene>
<dbReference type="Proteomes" id="UP000683360">
    <property type="component" value="Unassembled WGS sequence"/>
</dbReference>
<dbReference type="InterPro" id="IPR027417">
    <property type="entry name" value="P-loop_NTPase"/>
</dbReference>
<sequence length="203" mass="23224">MGHPFEVMDGDTANVPLLWVKAVLKTLRESIGDKKAYGIVRFRDTEFWKVDFIERNVWFVVCCWHRTLHTRCLYATCTSFRQHKLDYVLVIDAEGLSSTTSTYKSAVMTMNTTFVVGLGDVAIVNVKGENTEEVQDVLQIVVHAFLRLKLANERLNLKPKCVFVHQNVSAPDNEKLTQQRTSFNNFRGCNDASGSKGIKYWKR</sequence>
<dbReference type="Pfam" id="PF25683">
    <property type="entry name" value="URGCP_GTPase"/>
    <property type="match status" value="1"/>
</dbReference>
<dbReference type="PROSITE" id="PS51717">
    <property type="entry name" value="G_VLIG"/>
    <property type="match status" value="1"/>
</dbReference>
<evidence type="ECO:0000313" key="2">
    <source>
        <dbReference type="EMBL" id="CAG2197461.1"/>
    </source>
</evidence>
<dbReference type="InterPro" id="IPR052986">
    <property type="entry name" value="VLIG_GTPase"/>
</dbReference>
<organism evidence="2 3">
    <name type="scientific">Mytilus edulis</name>
    <name type="common">Blue mussel</name>
    <dbReference type="NCBI Taxonomy" id="6550"/>
    <lineage>
        <taxon>Eukaryota</taxon>
        <taxon>Metazoa</taxon>
        <taxon>Spiralia</taxon>
        <taxon>Lophotrochozoa</taxon>
        <taxon>Mollusca</taxon>
        <taxon>Bivalvia</taxon>
        <taxon>Autobranchia</taxon>
        <taxon>Pteriomorphia</taxon>
        <taxon>Mytilida</taxon>
        <taxon>Mytiloidea</taxon>
        <taxon>Mytilidae</taxon>
        <taxon>Mytilinae</taxon>
        <taxon>Mytilus</taxon>
    </lineage>
</organism>
<dbReference type="Gene3D" id="3.40.50.300">
    <property type="entry name" value="P-loop containing nucleotide triphosphate hydrolases"/>
    <property type="match status" value="1"/>
</dbReference>
<dbReference type="AlphaFoldDB" id="A0A8S3QRB1"/>
<evidence type="ECO:0000313" key="3">
    <source>
        <dbReference type="Proteomes" id="UP000683360"/>
    </source>
</evidence>
<comment type="caution">
    <text evidence="2">The sequence shown here is derived from an EMBL/GenBank/DDBJ whole genome shotgun (WGS) entry which is preliminary data.</text>
</comment>
<dbReference type="GO" id="GO:0005525">
    <property type="term" value="F:GTP binding"/>
    <property type="evidence" value="ECO:0007669"/>
    <property type="project" value="InterPro"/>
</dbReference>
<accession>A0A8S3QRB1</accession>
<proteinExistence type="predicted"/>